<dbReference type="Proteomes" id="UP001307849">
    <property type="component" value="Unassembled WGS sequence"/>
</dbReference>
<protein>
    <recommendedName>
        <fullName evidence="2">J domain-containing protein</fullName>
    </recommendedName>
</protein>
<dbReference type="InterPro" id="IPR052763">
    <property type="entry name" value="DnaJ_C4"/>
</dbReference>
<organism evidence="3 4">
    <name type="scientific">Arthrobotrys conoides</name>
    <dbReference type="NCBI Taxonomy" id="74498"/>
    <lineage>
        <taxon>Eukaryota</taxon>
        <taxon>Fungi</taxon>
        <taxon>Dikarya</taxon>
        <taxon>Ascomycota</taxon>
        <taxon>Pezizomycotina</taxon>
        <taxon>Orbiliomycetes</taxon>
        <taxon>Orbiliales</taxon>
        <taxon>Orbiliaceae</taxon>
        <taxon>Arthrobotrys</taxon>
    </lineage>
</organism>
<dbReference type="AlphaFoldDB" id="A0AAN8RT17"/>
<name>A0AAN8RT17_9PEZI</name>
<evidence type="ECO:0000313" key="4">
    <source>
        <dbReference type="Proteomes" id="UP001307849"/>
    </source>
</evidence>
<evidence type="ECO:0000313" key="3">
    <source>
        <dbReference type="EMBL" id="KAK6515338.1"/>
    </source>
</evidence>
<dbReference type="PRINTS" id="PR00625">
    <property type="entry name" value="JDOMAIN"/>
</dbReference>
<dbReference type="InterPro" id="IPR036869">
    <property type="entry name" value="J_dom_sf"/>
</dbReference>
<dbReference type="PANTHER" id="PTHR44825:SF1">
    <property type="entry name" value="DNAJ HOMOLOG SUBFAMILY C MEMBER 4"/>
    <property type="match status" value="1"/>
</dbReference>
<sequence>MSSADKAGQEEPLSPRAIAKASLIEEILNEDDLYNVLGAPRNASPAEIRRCYLERGKICHPDKIPYHPDSTSAFQRLGFAFDVLKSPSSRRTYDRASRDPILSSKFTTSNTTAPFLDGEISFRSAVESIFTEFLDGDFTHVRQLLETLNRSYPNLVSNEVIDGIESAFFKIRQLVITTRVYAFLISIELGRIHRVQKRLMALGYLDVRGRVRVTMQLVRTTLAIPVRIELALRRRKEREWRAKTAGWNAIGRPPEEEGGNNVGGILNDRVFKVLELLVGSSAEDEAEDIEYKKKSDPRNGLSDHDMGMGMGPGGSGHARSRSAGASANGRRRHWQ</sequence>
<feature type="compositionally biased region" description="Basic and acidic residues" evidence="1">
    <location>
        <begin position="289"/>
        <end position="306"/>
    </location>
</feature>
<keyword evidence="4" id="KW-1185">Reference proteome</keyword>
<evidence type="ECO:0000256" key="1">
    <source>
        <dbReference type="SAM" id="MobiDB-lite"/>
    </source>
</evidence>
<proteinExistence type="predicted"/>
<dbReference type="InterPro" id="IPR001623">
    <property type="entry name" value="DnaJ_domain"/>
</dbReference>
<dbReference type="EMBL" id="JAVHJM010000004">
    <property type="protein sequence ID" value="KAK6515338.1"/>
    <property type="molecule type" value="Genomic_DNA"/>
</dbReference>
<feature type="region of interest" description="Disordered" evidence="1">
    <location>
        <begin position="287"/>
        <end position="335"/>
    </location>
</feature>
<dbReference type="PROSITE" id="PS50076">
    <property type="entry name" value="DNAJ_2"/>
    <property type="match status" value="1"/>
</dbReference>
<gene>
    <name evidence="3" type="ORF">TWF506_007680</name>
</gene>
<feature type="domain" description="J" evidence="2">
    <location>
        <begin position="32"/>
        <end position="97"/>
    </location>
</feature>
<comment type="caution">
    <text evidence="3">The sequence shown here is derived from an EMBL/GenBank/DDBJ whole genome shotgun (WGS) entry which is preliminary data.</text>
</comment>
<accession>A0AAN8RT17</accession>
<dbReference type="Pfam" id="PF00226">
    <property type="entry name" value="DnaJ"/>
    <property type="match status" value="1"/>
</dbReference>
<evidence type="ECO:0000259" key="2">
    <source>
        <dbReference type="PROSITE" id="PS50076"/>
    </source>
</evidence>
<dbReference type="SMART" id="SM00271">
    <property type="entry name" value="DnaJ"/>
    <property type="match status" value="1"/>
</dbReference>
<dbReference type="CDD" id="cd06257">
    <property type="entry name" value="DnaJ"/>
    <property type="match status" value="1"/>
</dbReference>
<dbReference type="Gene3D" id="1.10.287.110">
    <property type="entry name" value="DnaJ domain"/>
    <property type="match status" value="1"/>
</dbReference>
<reference evidence="3 4" key="1">
    <citation type="submission" date="2019-10" db="EMBL/GenBank/DDBJ databases">
        <authorList>
            <person name="Palmer J.M."/>
        </authorList>
    </citation>
    <scope>NUCLEOTIDE SEQUENCE [LARGE SCALE GENOMIC DNA]</scope>
    <source>
        <strain evidence="3 4">TWF506</strain>
    </source>
</reference>
<dbReference type="PANTHER" id="PTHR44825">
    <property type="match status" value="1"/>
</dbReference>
<dbReference type="SUPFAM" id="SSF46565">
    <property type="entry name" value="Chaperone J-domain"/>
    <property type="match status" value="1"/>
</dbReference>